<evidence type="ECO:0000313" key="3">
    <source>
        <dbReference type="Proteomes" id="UP001314263"/>
    </source>
</evidence>
<organism evidence="2 3">
    <name type="scientific">Coccomyxa viridis</name>
    <dbReference type="NCBI Taxonomy" id="1274662"/>
    <lineage>
        <taxon>Eukaryota</taxon>
        <taxon>Viridiplantae</taxon>
        <taxon>Chlorophyta</taxon>
        <taxon>core chlorophytes</taxon>
        <taxon>Trebouxiophyceae</taxon>
        <taxon>Trebouxiophyceae incertae sedis</taxon>
        <taxon>Coccomyxaceae</taxon>
        <taxon>Coccomyxa</taxon>
    </lineage>
</organism>
<keyword evidence="3" id="KW-1185">Reference proteome</keyword>
<feature type="signal peptide" evidence="1">
    <location>
        <begin position="1"/>
        <end position="23"/>
    </location>
</feature>
<evidence type="ECO:0000313" key="2">
    <source>
        <dbReference type="EMBL" id="CAK0782791.1"/>
    </source>
</evidence>
<keyword evidence="1" id="KW-0732">Signal</keyword>
<dbReference type="Proteomes" id="UP001314263">
    <property type="component" value="Unassembled WGS sequence"/>
</dbReference>
<feature type="chain" id="PRO_5043707272" description="Extracellular protein" evidence="1">
    <location>
        <begin position="24"/>
        <end position="117"/>
    </location>
</feature>
<protein>
    <recommendedName>
        <fullName evidence="4">Extracellular protein</fullName>
    </recommendedName>
</protein>
<evidence type="ECO:0008006" key="4">
    <source>
        <dbReference type="Google" id="ProtNLM"/>
    </source>
</evidence>
<proteinExistence type="predicted"/>
<gene>
    <name evidence="2" type="ORF">CVIRNUC_005986</name>
</gene>
<evidence type="ECO:0000256" key="1">
    <source>
        <dbReference type="SAM" id="SignalP"/>
    </source>
</evidence>
<dbReference type="AlphaFoldDB" id="A0AAV1I606"/>
<name>A0AAV1I606_9CHLO</name>
<reference evidence="2 3" key="1">
    <citation type="submission" date="2023-10" db="EMBL/GenBank/DDBJ databases">
        <authorList>
            <person name="Maclean D."/>
            <person name="Macfadyen A."/>
        </authorList>
    </citation>
    <scope>NUCLEOTIDE SEQUENCE [LARGE SCALE GENOMIC DNA]</scope>
</reference>
<comment type="caution">
    <text evidence="2">The sequence shown here is derived from an EMBL/GenBank/DDBJ whole genome shotgun (WGS) entry which is preliminary data.</text>
</comment>
<accession>A0AAV1I606</accession>
<sequence>MAGLSRELLLAAGLLMLAPALQTQYVPSIGLYGEVLNHQVTPVGTTAYGTPRTFSATVVNLGTSSNSFGGSISFVDTNGNTLCTSTIQQNSSLVGTTVTDQDTNATLYFEALNYNIA</sequence>
<dbReference type="EMBL" id="CAUYUE010000007">
    <property type="protein sequence ID" value="CAK0782791.1"/>
    <property type="molecule type" value="Genomic_DNA"/>
</dbReference>